<dbReference type="GO" id="GO:0046872">
    <property type="term" value="F:metal ion binding"/>
    <property type="evidence" value="ECO:0007669"/>
    <property type="project" value="UniProtKB-KW"/>
</dbReference>
<feature type="domain" description="4Fe-4S ferredoxin-type" evidence="7">
    <location>
        <begin position="49"/>
        <end position="68"/>
    </location>
</feature>
<dbReference type="PANTHER" id="PTHR42859">
    <property type="entry name" value="OXIDOREDUCTASE"/>
    <property type="match status" value="1"/>
</dbReference>
<organism evidence="8 9">
    <name type="scientific">Shewanella fodinae</name>
    <dbReference type="NCBI Taxonomy" id="552357"/>
    <lineage>
        <taxon>Bacteria</taxon>
        <taxon>Pseudomonadati</taxon>
        <taxon>Pseudomonadota</taxon>
        <taxon>Gammaproteobacteria</taxon>
        <taxon>Alteromonadales</taxon>
        <taxon>Shewanellaceae</taxon>
        <taxon>Shewanella</taxon>
    </lineage>
</organism>
<name>A0A4R2FGE7_9GAMM</name>
<evidence type="ECO:0000256" key="2">
    <source>
        <dbReference type="ARBA" id="ARBA00022485"/>
    </source>
</evidence>
<dbReference type="GO" id="GO:0051539">
    <property type="term" value="F:4 iron, 4 sulfur cluster binding"/>
    <property type="evidence" value="ECO:0007669"/>
    <property type="project" value="UniProtKB-KW"/>
</dbReference>
<dbReference type="PROSITE" id="PS51257">
    <property type="entry name" value="PROKAR_LIPOPROTEIN"/>
    <property type="match status" value="1"/>
</dbReference>
<evidence type="ECO:0000256" key="1">
    <source>
        <dbReference type="ARBA" id="ARBA00022448"/>
    </source>
</evidence>
<evidence type="ECO:0000313" key="8">
    <source>
        <dbReference type="EMBL" id="TCN84643.1"/>
    </source>
</evidence>
<sequence length="216" mass="23201">MITRRGMLKGSMGVAVGTVYSGTLVSFLTGCGSDNNDNGNGEVVVMPGGLMVVNPILCVGCRRCEAACGWNHEGDCGPTIARVKVAHNMNYGPHGVQSNYYEQRGEGGDFTLVPQTCHQCNVCMEVCPQKAISINEKTGAREVDESLCVGCGYCADKCPQQTIKVVRSKMKSVKCDLCQGEPNCAQVCTTGAIKFYTWEEAEEALEIYNNYTGLVG</sequence>
<evidence type="ECO:0000313" key="9">
    <source>
        <dbReference type="Proteomes" id="UP000294832"/>
    </source>
</evidence>
<dbReference type="PANTHER" id="PTHR42859:SF10">
    <property type="entry name" value="DIMETHYLSULFOXIDE REDUCTASE CHAIN B"/>
    <property type="match status" value="1"/>
</dbReference>
<keyword evidence="4" id="KW-0249">Electron transport</keyword>
<evidence type="ECO:0000256" key="3">
    <source>
        <dbReference type="ARBA" id="ARBA00022723"/>
    </source>
</evidence>
<keyword evidence="6" id="KW-0411">Iron-sulfur</keyword>
<keyword evidence="2" id="KW-0004">4Fe-4S</keyword>
<evidence type="ECO:0000256" key="4">
    <source>
        <dbReference type="ARBA" id="ARBA00022982"/>
    </source>
</evidence>
<dbReference type="PROSITE" id="PS51379">
    <property type="entry name" value="4FE4S_FER_2"/>
    <property type="match status" value="3"/>
</dbReference>
<dbReference type="PROSITE" id="PS00198">
    <property type="entry name" value="4FE4S_FER_1"/>
    <property type="match status" value="2"/>
</dbReference>
<reference evidence="8 9" key="1">
    <citation type="submission" date="2019-03" db="EMBL/GenBank/DDBJ databases">
        <title>Freshwater and sediment microbial communities from various areas in North America, analyzing microbe dynamics in response to fracking.</title>
        <authorList>
            <person name="Lamendella R."/>
        </authorList>
    </citation>
    <scope>NUCLEOTIDE SEQUENCE [LARGE SCALE GENOMIC DNA]</scope>
    <source>
        <strain evidence="8 9">74A</strain>
    </source>
</reference>
<feature type="domain" description="4Fe-4S ferredoxin-type" evidence="7">
    <location>
        <begin position="108"/>
        <end position="137"/>
    </location>
</feature>
<dbReference type="EMBL" id="SLWF01000011">
    <property type="protein sequence ID" value="TCN84643.1"/>
    <property type="molecule type" value="Genomic_DNA"/>
</dbReference>
<dbReference type="InterPro" id="IPR017900">
    <property type="entry name" value="4Fe4S_Fe_S_CS"/>
</dbReference>
<protein>
    <submittedName>
        <fullName evidence="8">Fe-S-cluster-containing dehydrogenase component</fullName>
    </submittedName>
</protein>
<evidence type="ECO:0000256" key="5">
    <source>
        <dbReference type="ARBA" id="ARBA00023004"/>
    </source>
</evidence>
<dbReference type="Pfam" id="PF12838">
    <property type="entry name" value="Fer4_7"/>
    <property type="match status" value="1"/>
</dbReference>
<proteinExistence type="predicted"/>
<keyword evidence="3" id="KW-0479">Metal-binding</keyword>
<dbReference type="InterPro" id="IPR050294">
    <property type="entry name" value="RnfB_subfamily"/>
</dbReference>
<feature type="domain" description="4Fe-4S ferredoxin-type" evidence="7">
    <location>
        <begin position="139"/>
        <end position="168"/>
    </location>
</feature>
<gene>
    <name evidence="8" type="ORF">EDC91_11157</name>
</gene>
<comment type="caution">
    <text evidence="8">The sequence shown here is derived from an EMBL/GenBank/DDBJ whole genome shotgun (WGS) entry which is preliminary data.</text>
</comment>
<dbReference type="Proteomes" id="UP000294832">
    <property type="component" value="Unassembled WGS sequence"/>
</dbReference>
<evidence type="ECO:0000256" key="6">
    <source>
        <dbReference type="ARBA" id="ARBA00023014"/>
    </source>
</evidence>
<keyword evidence="9" id="KW-1185">Reference proteome</keyword>
<keyword evidence="5" id="KW-0408">Iron</keyword>
<dbReference type="Gene3D" id="3.30.70.20">
    <property type="match status" value="2"/>
</dbReference>
<accession>A0A4R2FGE7</accession>
<dbReference type="SUPFAM" id="SSF54862">
    <property type="entry name" value="4Fe-4S ferredoxins"/>
    <property type="match status" value="1"/>
</dbReference>
<dbReference type="OrthoDB" id="9779457at2"/>
<keyword evidence="1" id="KW-0813">Transport</keyword>
<dbReference type="InterPro" id="IPR017896">
    <property type="entry name" value="4Fe4S_Fe-S-bd"/>
</dbReference>
<evidence type="ECO:0000259" key="7">
    <source>
        <dbReference type="PROSITE" id="PS51379"/>
    </source>
</evidence>
<dbReference type="AlphaFoldDB" id="A0A4R2FGE7"/>
<dbReference type="RefSeq" id="WP_133038857.1">
    <property type="nucleotide sequence ID" value="NZ_SLWF01000011.1"/>
</dbReference>
<dbReference type="CDD" id="cd10550">
    <property type="entry name" value="DMSOR_beta_like"/>
    <property type="match status" value="1"/>
</dbReference>